<dbReference type="SMART" id="SM00131">
    <property type="entry name" value="KU"/>
    <property type="match status" value="2"/>
</dbReference>
<dbReference type="GO" id="GO:0005615">
    <property type="term" value="C:extracellular space"/>
    <property type="evidence" value="ECO:0007669"/>
    <property type="project" value="TreeGrafter"/>
</dbReference>
<evidence type="ECO:0000256" key="6">
    <source>
        <dbReference type="SAM" id="Phobius"/>
    </source>
</evidence>
<dbReference type="AlphaFoldDB" id="A0AAJ7T0A6"/>
<evidence type="ECO:0000256" key="5">
    <source>
        <dbReference type="ARBA" id="ARBA00023157"/>
    </source>
</evidence>
<dbReference type="InterPro" id="IPR020901">
    <property type="entry name" value="Prtase_inh_Kunz-CS"/>
</dbReference>
<dbReference type="InterPro" id="IPR036880">
    <property type="entry name" value="Kunitz_BPTI_sf"/>
</dbReference>
<dbReference type="InterPro" id="IPR050098">
    <property type="entry name" value="TFPI/VKTCI-like"/>
</dbReference>
<keyword evidence="5" id="KW-1015">Disulfide bond</keyword>
<evidence type="ECO:0000256" key="2">
    <source>
        <dbReference type="ARBA" id="ARBA00008415"/>
    </source>
</evidence>
<evidence type="ECO:0000256" key="4">
    <source>
        <dbReference type="ARBA" id="ARBA00022656"/>
    </source>
</evidence>
<evidence type="ECO:0000259" key="7">
    <source>
        <dbReference type="PROSITE" id="PS50279"/>
    </source>
</evidence>
<comment type="similarity">
    <text evidence="2">Belongs to the venom Kunitz-type family.</text>
</comment>
<dbReference type="Pfam" id="PF00014">
    <property type="entry name" value="Kunitz_BPTI"/>
    <property type="match status" value="2"/>
</dbReference>
<name>A0AAJ7T0A6_PETMA</name>
<comment type="subcellular location">
    <subcellularLocation>
        <location evidence="1">Secreted</location>
    </subcellularLocation>
</comment>
<evidence type="ECO:0000256" key="1">
    <source>
        <dbReference type="ARBA" id="ARBA00004613"/>
    </source>
</evidence>
<keyword evidence="3" id="KW-0964">Secreted</keyword>
<gene>
    <name evidence="9" type="primary">LOC116941718</name>
</gene>
<keyword evidence="4" id="KW-0800">Toxin</keyword>
<dbReference type="PROSITE" id="PS50279">
    <property type="entry name" value="BPTI_KUNITZ_2"/>
    <property type="match status" value="2"/>
</dbReference>
<dbReference type="SUPFAM" id="SSF57362">
    <property type="entry name" value="BPTI-like"/>
    <property type="match status" value="2"/>
</dbReference>
<organism evidence="8 9">
    <name type="scientific">Petromyzon marinus</name>
    <name type="common">Sea lamprey</name>
    <dbReference type="NCBI Taxonomy" id="7757"/>
    <lineage>
        <taxon>Eukaryota</taxon>
        <taxon>Metazoa</taxon>
        <taxon>Chordata</taxon>
        <taxon>Craniata</taxon>
        <taxon>Vertebrata</taxon>
        <taxon>Cyclostomata</taxon>
        <taxon>Hyperoartia</taxon>
        <taxon>Petromyzontiformes</taxon>
        <taxon>Petromyzontidae</taxon>
        <taxon>Petromyzon</taxon>
    </lineage>
</organism>
<keyword evidence="6" id="KW-1133">Transmembrane helix</keyword>
<dbReference type="InterPro" id="IPR002223">
    <property type="entry name" value="Kunitz_BPTI"/>
</dbReference>
<dbReference type="CDD" id="cd22593">
    <property type="entry name" value="Kunitz_conkunitzin"/>
    <property type="match status" value="1"/>
</dbReference>
<keyword evidence="8" id="KW-1185">Reference proteome</keyword>
<evidence type="ECO:0000313" key="8">
    <source>
        <dbReference type="Proteomes" id="UP001318040"/>
    </source>
</evidence>
<reference evidence="9" key="1">
    <citation type="submission" date="2025-08" db="UniProtKB">
        <authorList>
            <consortium name="RefSeq"/>
        </authorList>
    </citation>
    <scope>IDENTIFICATION</scope>
    <source>
        <tissue evidence="9">Sperm</tissue>
    </source>
</reference>
<dbReference type="KEGG" id="pmrn:116941718"/>
<evidence type="ECO:0000256" key="3">
    <source>
        <dbReference type="ARBA" id="ARBA00022525"/>
    </source>
</evidence>
<dbReference type="Gene3D" id="4.10.410.10">
    <property type="entry name" value="Pancreatic trypsin inhibitor Kunitz domain"/>
    <property type="match status" value="2"/>
</dbReference>
<dbReference type="CDD" id="cd00109">
    <property type="entry name" value="Kunitz-type"/>
    <property type="match status" value="1"/>
</dbReference>
<protein>
    <submittedName>
        <fullName evidence="9">Boophilin-G2-like</fullName>
    </submittedName>
</protein>
<dbReference type="PRINTS" id="PR00759">
    <property type="entry name" value="BASICPTASE"/>
</dbReference>
<dbReference type="FunFam" id="4.10.410.10:FF:000020">
    <property type="entry name" value="Collagen, type VI, alpha 3"/>
    <property type="match status" value="1"/>
</dbReference>
<feature type="transmembrane region" description="Helical" evidence="6">
    <location>
        <begin position="177"/>
        <end position="200"/>
    </location>
</feature>
<dbReference type="PANTHER" id="PTHR10083">
    <property type="entry name" value="KUNITZ-TYPE PROTEASE INHIBITOR-RELATED"/>
    <property type="match status" value="1"/>
</dbReference>
<dbReference type="PANTHER" id="PTHR10083:SF217">
    <property type="entry name" value="BOOPHILIN-H2"/>
    <property type="match status" value="1"/>
</dbReference>
<accession>A0AAJ7T0A6</accession>
<feature type="domain" description="BPTI/Kunitz inhibitor" evidence="7">
    <location>
        <begin position="102"/>
        <end position="152"/>
    </location>
</feature>
<evidence type="ECO:0000313" key="9">
    <source>
        <dbReference type="RefSeq" id="XP_032808961.1"/>
    </source>
</evidence>
<dbReference type="GeneID" id="116941718"/>
<dbReference type="Proteomes" id="UP001318040">
    <property type="component" value="Chromosome 1"/>
</dbReference>
<proteinExistence type="inferred from homology"/>
<feature type="transmembrane region" description="Helical" evidence="6">
    <location>
        <begin position="7"/>
        <end position="24"/>
    </location>
</feature>
<dbReference type="RefSeq" id="XP_032808961.1">
    <property type="nucleotide sequence ID" value="XM_032953070.1"/>
</dbReference>
<dbReference type="GO" id="GO:0004867">
    <property type="term" value="F:serine-type endopeptidase inhibitor activity"/>
    <property type="evidence" value="ECO:0007669"/>
    <property type="project" value="InterPro"/>
</dbReference>
<dbReference type="PROSITE" id="PS00280">
    <property type="entry name" value="BPTI_KUNITZ_1"/>
    <property type="match status" value="1"/>
</dbReference>
<keyword evidence="6" id="KW-0812">Transmembrane</keyword>
<feature type="domain" description="BPTI/Kunitz inhibitor" evidence="7">
    <location>
        <begin position="34"/>
        <end position="87"/>
    </location>
</feature>
<keyword evidence="6" id="KW-0472">Membrane</keyword>
<sequence>MAYSSRGVLNVVVVVVLAILMDLLQSSEALNPSCNHLADEGTAVEYVERALKFYYEVQDDICLPFFYKGNGGNANRFTRFRDCMKTCSKRVIQLYPAGDKVCILPPDKGVCLAHLLRWHYNSTQRVCNVFLYGGCGGNGNHFQSLEECQKMCSPLSMRTMVEKSAALSGPSGLDTGAVTGIVLGCMFAATVAATLTVFFLRRKKRSGKKKVNGEAVEMS</sequence>